<evidence type="ECO:0000256" key="2">
    <source>
        <dbReference type="ARBA" id="ARBA00022484"/>
    </source>
</evidence>
<dbReference type="InterPro" id="IPR005093">
    <property type="entry name" value="RNArep_beta"/>
</dbReference>
<dbReference type="InterPro" id="IPR007096">
    <property type="entry name" value="RNA-dir_Rpol_cat_phage"/>
</dbReference>
<dbReference type="EC" id="2.7.7.48" evidence="1"/>
<organism evidence="10 11">
    <name type="scientific">Leviviridae sp</name>
    <dbReference type="NCBI Taxonomy" id="2027243"/>
    <lineage>
        <taxon>Viruses</taxon>
        <taxon>Riboviria</taxon>
        <taxon>Orthornavirae</taxon>
        <taxon>Lenarviricota</taxon>
        <taxon>Leviviricetes</taxon>
        <taxon>Norzivirales</taxon>
        <taxon>Fiersviridae</taxon>
    </lineage>
</organism>
<evidence type="ECO:0000256" key="8">
    <source>
        <dbReference type="ARBA" id="ARBA00048744"/>
    </source>
</evidence>
<keyword evidence="3" id="KW-0808">Transferase</keyword>
<keyword evidence="4" id="KW-0548">Nucleotidyltransferase</keyword>
<accession>A0ABY3SV86</accession>
<dbReference type="Proteomes" id="UP001059933">
    <property type="component" value="Segment"/>
</dbReference>
<dbReference type="InterPro" id="IPR043502">
    <property type="entry name" value="DNA/RNA_pol_sf"/>
</dbReference>
<keyword evidence="11" id="KW-1185">Reference proteome</keyword>
<reference evidence="10" key="2">
    <citation type="journal article" date="2022" name="Nat. Microbiol.">
        <title>RNA viromes from terrestrial sites across China expand environmental viral diversity.</title>
        <authorList>
            <person name="Chiapello M."/>
            <person name="Rodriguez-Romero J."/>
            <person name="Ayllon M.A."/>
            <person name="Turina M."/>
        </authorList>
    </citation>
    <scope>NUCLEOTIDE SEQUENCE</scope>
    <source>
        <strain evidence="10">R30-k141_244159</strain>
    </source>
</reference>
<protein>
    <recommendedName>
        <fullName evidence="1">RNA-directed RNA polymerase</fullName>
        <ecNumber evidence="1">2.7.7.48</ecNumber>
    </recommendedName>
    <alternativeName>
        <fullName evidence="7">RNA replicase beta chain</fullName>
    </alternativeName>
</protein>
<comment type="catalytic activity">
    <reaction evidence="8">
        <text>RNA(n) + a ribonucleoside 5'-triphosphate = RNA(n+1) + diphosphate</text>
        <dbReference type="Rhea" id="RHEA:21248"/>
        <dbReference type="Rhea" id="RHEA-COMP:14527"/>
        <dbReference type="Rhea" id="RHEA-COMP:17342"/>
        <dbReference type="ChEBI" id="CHEBI:33019"/>
        <dbReference type="ChEBI" id="CHEBI:61557"/>
        <dbReference type="ChEBI" id="CHEBI:140395"/>
        <dbReference type="EC" id="2.7.7.48"/>
    </reaction>
</comment>
<keyword evidence="5" id="KW-0547">Nucleotide-binding</keyword>
<dbReference type="PROSITE" id="PS50522">
    <property type="entry name" value="RDRP_PHAGE"/>
    <property type="match status" value="1"/>
</dbReference>
<evidence type="ECO:0000256" key="5">
    <source>
        <dbReference type="ARBA" id="ARBA00022741"/>
    </source>
</evidence>
<name>A0ABY3SV86_9VIRU</name>
<evidence type="ECO:0000313" key="10">
    <source>
        <dbReference type="EMBL" id="UJQ85295.1"/>
    </source>
</evidence>
<reference evidence="10" key="1">
    <citation type="submission" date="2021-05" db="EMBL/GenBank/DDBJ databases">
        <authorList>
            <person name="Chen Y.-M."/>
            <person name="Zhang Y.-Z."/>
        </authorList>
    </citation>
    <scope>NUCLEOTIDE SEQUENCE</scope>
    <source>
        <strain evidence="10">R30-k141_244159</strain>
    </source>
</reference>
<keyword evidence="6" id="KW-0693">Viral RNA replication</keyword>
<evidence type="ECO:0000256" key="7">
    <source>
        <dbReference type="ARBA" id="ARBA00030248"/>
    </source>
</evidence>
<dbReference type="Pfam" id="PF03431">
    <property type="entry name" value="RNA_replicase_B"/>
    <property type="match status" value="1"/>
</dbReference>
<evidence type="ECO:0000259" key="9">
    <source>
        <dbReference type="PROSITE" id="PS50522"/>
    </source>
</evidence>
<evidence type="ECO:0000256" key="3">
    <source>
        <dbReference type="ARBA" id="ARBA00022679"/>
    </source>
</evidence>
<dbReference type="SUPFAM" id="SSF56672">
    <property type="entry name" value="DNA/RNA polymerases"/>
    <property type="match status" value="1"/>
</dbReference>
<feature type="domain" description="RdRp catalytic" evidence="9">
    <location>
        <begin position="233"/>
        <end position="363"/>
    </location>
</feature>
<dbReference type="EMBL" id="MZ679616">
    <property type="protein sequence ID" value="UJQ85295.1"/>
    <property type="molecule type" value="Genomic_RNA"/>
</dbReference>
<keyword evidence="2" id="KW-0696">RNA-directed RNA polymerase</keyword>
<evidence type="ECO:0000256" key="4">
    <source>
        <dbReference type="ARBA" id="ARBA00022695"/>
    </source>
</evidence>
<evidence type="ECO:0000313" key="11">
    <source>
        <dbReference type="Proteomes" id="UP001059933"/>
    </source>
</evidence>
<proteinExistence type="predicted"/>
<evidence type="ECO:0000256" key="6">
    <source>
        <dbReference type="ARBA" id="ARBA00022953"/>
    </source>
</evidence>
<sequence>MYPSRRHKSLDIPLNRYMDFRSLLFEQLSSDGSFKSSYLATEIESKLLDPQFADSPEKRRTAAIEKWLKCETTNRDTNIRLMHMSEEDVLFVNKDNFPVSALDIADSAAFFIRQTLGDVPWSSLAGSFSGGASTSLKRGTGTIARKYLEGTDITEGAIWHFLNMTKSCVWAPRDFTVVRGNVMFTVPKSSVIDRCACKEPEYNMYAQKAVGDSIRRRLMRVGINLNDQTVNQRLAREGSIEGNLATVDLSSASDSVTTQLVLRLLPDEWFYLMSDLRSAETQIDGEWHLNEMFSSMGNGFTFELESLLFWALTRAVSYHLSIKGRISVYGDDIICPSGIGTELVATLEFFGFKVNPKKSFFDGPFRESCGKHWYNGLDVTPFYVKKVPVNVSDWCHLLNNLRKWSALDFGKSSHSQSSEPISICDPRYYDLWSLFAELIPAPLWGGVDLARVDYLVAPGRSPIALCVRRKRRLHSEERRLSYGCYLHWLDITSDRGNVSVIETSPLFTEDGFELRRAPKQSRSIIPEYPQELG</sequence>
<evidence type="ECO:0000256" key="1">
    <source>
        <dbReference type="ARBA" id="ARBA00012494"/>
    </source>
</evidence>